<dbReference type="Proteomes" id="UP000192393">
    <property type="component" value="Unassembled WGS sequence"/>
</dbReference>
<dbReference type="InterPro" id="IPR050728">
    <property type="entry name" value="Zinc_Metalloprotease_M4"/>
</dbReference>
<feature type="domain" description="PepSY" evidence="9">
    <location>
        <begin position="109"/>
        <end position="176"/>
    </location>
</feature>
<dbReference type="InterPro" id="IPR013856">
    <property type="entry name" value="Peptidase_M4_domain"/>
</dbReference>
<keyword evidence="2" id="KW-0479">Metal-binding</keyword>
<dbReference type="GO" id="GO:0006508">
    <property type="term" value="P:proteolysis"/>
    <property type="evidence" value="ECO:0007669"/>
    <property type="project" value="UniProtKB-KW"/>
</dbReference>
<keyword evidence="5" id="KW-0862">Zinc</keyword>
<organism evidence="12 13">
    <name type="scientific">Moheibacter sediminis</name>
    <dbReference type="NCBI Taxonomy" id="1434700"/>
    <lineage>
        <taxon>Bacteria</taxon>
        <taxon>Pseudomonadati</taxon>
        <taxon>Bacteroidota</taxon>
        <taxon>Flavobacteriia</taxon>
        <taxon>Flavobacteriales</taxon>
        <taxon>Weeksellaceae</taxon>
        <taxon>Moheibacter</taxon>
    </lineage>
</organism>
<dbReference type="Gene3D" id="3.10.170.10">
    <property type="match status" value="1"/>
</dbReference>
<evidence type="ECO:0000256" key="3">
    <source>
        <dbReference type="ARBA" id="ARBA00022729"/>
    </source>
</evidence>
<dbReference type="AlphaFoldDB" id="A0A1W2C263"/>
<evidence type="ECO:0000313" key="13">
    <source>
        <dbReference type="Proteomes" id="UP000192393"/>
    </source>
</evidence>
<evidence type="ECO:0000259" key="11">
    <source>
        <dbReference type="Pfam" id="PF18962"/>
    </source>
</evidence>
<evidence type="ECO:0000256" key="2">
    <source>
        <dbReference type="ARBA" id="ARBA00022723"/>
    </source>
</evidence>
<dbReference type="Gene3D" id="3.10.450.40">
    <property type="match status" value="1"/>
</dbReference>
<evidence type="ECO:0000256" key="7">
    <source>
        <dbReference type="SAM" id="SignalP"/>
    </source>
</evidence>
<dbReference type="Pfam" id="PF18962">
    <property type="entry name" value="Por_Secre_tail"/>
    <property type="match status" value="1"/>
</dbReference>
<protein>
    <submittedName>
        <fullName evidence="12">Por secretion system C-terminal sorting domain-containing protein</fullName>
    </submittedName>
</protein>
<keyword evidence="13" id="KW-1185">Reference proteome</keyword>
<feature type="domain" description="Secretion system C-terminal sorting" evidence="11">
    <location>
        <begin position="549"/>
        <end position="615"/>
    </location>
</feature>
<dbReference type="Pfam" id="PF03413">
    <property type="entry name" value="PepSY"/>
    <property type="match status" value="1"/>
</dbReference>
<dbReference type="InterPro" id="IPR026444">
    <property type="entry name" value="Secre_tail"/>
</dbReference>
<proteinExistence type="predicted"/>
<dbReference type="PANTHER" id="PTHR33794:SF1">
    <property type="entry name" value="BACILLOLYSIN"/>
    <property type="match status" value="1"/>
</dbReference>
<dbReference type="Pfam" id="PF07504">
    <property type="entry name" value="FTP"/>
    <property type="match status" value="1"/>
</dbReference>
<dbReference type="SUPFAM" id="SSF55486">
    <property type="entry name" value="Metalloproteases ('zincins'), catalytic domain"/>
    <property type="match status" value="1"/>
</dbReference>
<dbReference type="OrthoDB" id="5289240at2"/>
<dbReference type="RefSeq" id="WP_084017959.1">
    <property type="nucleotide sequence ID" value="NZ_FWXS01000008.1"/>
</dbReference>
<dbReference type="InterPro" id="IPR025711">
    <property type="entry name" value="PepSY"/>
</dbReference>
<sequence length="618" mass="68190">MKLNLSCLSIGFLLAFSGVGAQQSQLESAAKRWIIQNSNELGLKSHHDTDLNFSRKGSAGETLRFQQMIQGVPVFQSEIVVHFNNKGAVTYTSESLQKEAANISVTPALSAQTAMQTAKTALNLQGQITDEQNKLYVLQTENNETKLVYRVVLSSFDTPGNWEAMIDAQNGNVISIKDIAIYYHGKDGHDHGNHRHDHEPPIKSTVNTVATGTGYIFNPDPLSQTGSNYGGQYTDGNDATNASLDAARTLVDIPELELAGGMYKLKGTYAEIKELEAPTTGLFTQASNAFLFNRNEQGFEAVNAYWHVDKSMRYINETLGIECLPMTNGGVVWFDPHGLGGDDNSYYTNGRLVFGEGGVDDAEDADVIIHELGHGIHDWMTNGSLSQVNGLSEGSGDYWAQSYSRDLNQWEESDPQYQWVFNWDGHNPFWQGRTTGYNATYPGGLTGQIHTDGQIWATSLMRIWDRIGREKTDRAFLEGLALTNSSTNQQNAARAVRQAALDMVGQFGFTCADIIVMTEEFTQTGYNMPAYDCEDMAVNDLLNGKIASVYPNPVSDKLNIVMDFKKPETVIVMDMTGRKVLETQIGSNKSFINVGNLSKGVYVLSIKGTSFTHKFVKE</sequence>
<evidence type="ECO:0000259" key="10">
    <source>
        <dbReference type="Pfam" id="PF07504"/>
    </source>
</evidence>
<feature type="domain" description="FTP" evidence="10">
    <location>
        <begin position="63"/>
        <end position="90"/>
    </location>
</feature>
<reference evidence="12 13" key="1">
    <citation type="submission" date="2017-04" db="EMBL/GenBank/DDBJ databases">
        <authorList>
            <person name="Afonso C.L."/>
            <person name="Miller P.J."/>
            <person name="Scott M.A."/>
            <person name="Spackman E."/>
            <person name="Goraichik I."/>
            <person name="Dimitrov K.M."/>
            <person name="Suarez D.L."/>
            <person name="Swayne D.E."/>
        </authorList>
    </citation>
    <scope>NUCLEOTIDE SEQUENCE [LARGE SCALE GENOMIC DNA]</scope>
    <source>
        <strain evidence="12 13">CGMCC 1.12708</strain>
    </source>
</reference>
<dbReference type="GO" id="GO:0046872">
    <property type="term" value="F:metal ion binding"/>
    <property type="evidence" value="ECO:0007669"/>
    <property type="project" value="UniProtKB-KW"/>
</dbReference>
<evidence type="ECO:0000259" key="9">
    <source>
        <dbReference type="Pfam" id="PF03413"/>
    </source>
</evidence>
<feature type="signal peptide" evidence="7">
    <location>
        <begin position="1"/>
        <end position="21"/>
    </location>
</feature>
<name>A0A1W2C263_9FLAO</name>
<feature type="chain" id="PRO_5013094224" evidence="7">
    <location>
        <begin position="22"/>
        <end position="618"/>
    </location>
</feature>
<evidence type="ECO:0000256" key="5">
    <source>
        <dbReference type="ARBA" id="ARBA00022833"/>
    </source>
</evidence>
<feature type="domain" description="Peptidase M4" evidence="8">
    <location>
        <begin position="272"/>
        <end position="376"/>
    </location>
</feature>
<evidence type="ECO:0000256" key="4">
    <source>
        <dbReference type="ARBA" id="ARBA00022801"/>
    </source>
</evidence>
<evidence type="ECO:0000256" key="6">
    <source>
        <dbReference type="ARBA" id="ARBA00023049"/>
    </source>
</evidence>
<keyword evidence="1" id="KW-0645">Protease</keyword>
<keyword evidence="6" id="KW-0482">Metalloprotease</keyword>
<evidence type="ECO:0000313" key="12">
    <source>
        <dbReference type="EMBL" id="SMC79337.1"/>
    </source>
</evidence>
<dbReference type="GO" id="GO:0004222">
    <property type="term" value="F:metalloendopeptidase activity"/>
    <property type="evidence" value="ECO:0007669"/>
    <property type="project" value="InterPro"/>
</dbReference>
<evidence type="ECO:0000256" key="1">
    <source>
        <dbReference type="ARBA" id="ARBA00022670"/>
    </source>
</evidence>
<dbReference type="InterPro" id="IPR011096">
    <property type="entry name" value="FTP_domain"/>
</dbReference>
<dbReference type="Gene3D" id="3.10.450.490">
    <property type="match status" value="1"/>
</dbReference>
<gene>
    <name evidence="12" type="ORF">SAMN06296427_10882</name>
</gene>
<dbReference type="PANTHER" id="PTHR33794">
    <property type="entry name" value="BACILLOLYSIN"/>
    <property type="match status" value="1"/>
</dbReference>
<dbReference type="STRING" id="1434700.SAMN06296427_10882"/>
<dbReference type="Pfam" id="PF01447">
    <property type="entry name" value="Peptidase_M4"/>
    <property type="match status" value="1"/>
</dbReference>
<dbReference type="NCBIfam" id="TIGR04183">
    <property type="entry name" value="Por_Secre_tail"/>
    <property type="match status" value="1"/>
</dbReference>
<evidence type="ECO:0000259" key="8">
    <source>
        <dbReference type="Pfam" id="PF01447"/>
    </source>
</evidence>
<keyword evidence="3 7" id="KW-0732">Signal</keyword>
<accession>A0A1W2C263</accession>
<dbReference type="EMBL" id="FWXS01000008">
    <property type="protein sequence ID" value="SMC79337.1"/>
    <property type="molecule type" value="Genomic_DNA"/>
</dbReference>
<keyword evidence="4" id="KW-0378">Hydrolase</keyword>